<gene>
    <name evidence="2" type="ORF">IscW_ISCW012072</name>
</gene>
<evidence type="ECO:0000259" key="1">
    <source>
        <dbReference type="Pfam" id="PF03184"/>
    </source>
</evidence>
<protein>
    <submittedName>
        <fullName evidence="2 3">POGO family transposase, putative</fullName>
    </submittedName>
</protein>
<evidence type="ECO:0000313" key="4">
    <source>
        <dbReference type="Proteomes" id="UP000001555"/>
    </source>
</evidence>
<reference evidence="3" key="2">
    <citation type="submission" date="2020-05" db="UniProtKB">
        <authorList>
            <consortium name="EnsemblMetazoa"/>
        </authorList>
    </citation>
    <scope>IDENTIFICATION</scope>
    <source>
        <strain evidence="3">wikel</strain>
    </source>
</reference>
<organism>
    <name type="scientific">Ixodes scapularis</name>
    <name type="common">Black-legged tick</name>
    <name type="synonym">Deer tick</name>
    <dbReference type="NCBI Taxonomy" id="6945"/>
    <lineage>
        <taxon>Eukaryota</taxon>
        <taxon>Metazoa</taxon>
        <taxon>Ecdysozoa</taxon>
        <taxon>Arthropoda</taxon>
        <taxon>Chelicerata</taxon>
        <taxon>Arachnida</taxon>
        <taxon>Acari</taxon>
        <taxon>Parasitiformes</taxon>
        <taxon>Ixodida</taxon>
        <taxon>Ixodoidea</taxon>
        <taxon>Ixodidae</taxon>
        <taxon>Ixodinae</taxon>
        <taxon>Ixodes</taxon>
    </lineage>
</organism>
<accession>B7QDU4</accession>
<dbReference type="EnsemblMetazoa" id="ISCW012072-RA">
    <property type="protein sequence ID" value="ISCW012072-PA"/>
    <property type="gene ID" value="ISCW012072"/>
</dbReference>
<feature type="domain" description="DDE-1" evidence="1">
    <location>
        <begin position="1"/>
        <end position="123"/>
    </location>
</feature>
<dbReference type="InterPro" id="IPR004875">
    <property type="entry name" value="DDE_SF_endonuclease_dom"/>
</dbReference>
<dbReference type="GO" id="GO:0003676">
    <property type="term" value="F:nucleic acid binding"/>
    <property type="evidence" value="ECO:0007669"/>
    <property type="project" value="InterPro"/>
</dbReference>
<dbReference type="VEuPathDB" id="VectorBase:ISCW012072"/>
<dbReference type="HOGENOM" id="CLU_1808341_0_0_1"/>
<dbReference type="EMBL" id="ABJB010821368">
    <property type="status" value="NOT_ANNOTATED_CDS"/>
    <property type="molecule type" value="Genomic_DNA"/>
</dbReference>
<dbReference type="InParanoid" id="B7QDU4"/>
<keyword evidence="4" id="KW-1185">Reference proteome</keyword>
<evidence type="ECO:0000313" key="2">
    <source>
        <dbReference type="EMBL" id="EEC17016.1"/>
    </source>
</evidence>
<dbReference type="PaxDb" id="6945-B7QDU4"/>
<name>B7QDU4_IXOSC</name>
<dbReference type="EMBL" id="DS915689">
    <property type="protein sequence ID" value="EEC17016.1"/>
    <property type="molecule type" value="Genomic_DNA"/>
</dbReference>
<dbReference type="Pfam" id="PF03184">
    <property type="entry name" value="DDE_1"/>
    <property type="match status" value="1"/>
</dbReference>
<dbReference type="AlphaFoldDB" id="B7QDU4"/>
<dbReference type="STRING" id="6945.B7QDU4"/>
<sequence length="143" mass="16180">MTDWIRVVWEQRSGARLSGPAGTRSMLQLDSFRGHLTPEVKTKLRNINSDLVVIPGGMTPELQPLDVSVNKPFKANLRQEYEERVRNPERKNTPTGKLHKASASTIAKWISDAWKRVQMDVVVKSLKKCSITNHFDGAEDNLL</sequence>
<evidence type="ECO:0000313" key="3">
    <source>
        <dbReference type="EnsemblMetazoa" id="ISCW012072-PA"/>
    </source>
</evidence>
<proteinExistence type="predicted"/>
<dbReference type="Proteomes" id="UP000001555">
    <property type="component" value="Unassembled WGS sequence"/>
</dbReference>
<reference evidence="2 4" key="1">
    <citation type="submission" date="2008-03" db="EMBL/GenBank/DDBJ databases">
        <title>Annotation of Ixodes scapularis.</title>
        <authorList>
            <consortium name="Ixodes scapularis Genome Project Consortium"/>
            <person name="Caler E."/>
            <person name="Hannick L.I."/>
            <person name="Bidwell S."/>
            <person name="Joardar V."/>
            <person name="Thiagarajan M."/>
            <person name="Amedeo P."/>
            <person name="Galinsky K.J."/>
            <person name="Schobel S."/>
            <person name="Inman J."/>
            <person name="Hostetler J."/>
            <person name="Miller J."/>
            <person name="Hammond M."/>
            <person name="Megy K."/>
            <person name="Lawson D."/>
            <person name="Kodira C."/>
            <person name="Sutton G."/>
            <person name="Meyer J."/>
            <person name="Hill C.A."/>
            <person name="Birren B."/>
            <person name="Nene V."/>
            <person name="Collins F."/>
            <person name="Alarcon-Chaidez F."/>
            <person name="Wikel S."/>
            <person name="Strausberg R."/>
        </authorList>
    </citation>
    <scope>NUCLEOTIDE SEQUENCE [LARGE SCALE GENOMIC DNA]</scope>
    <source>
        <strain evidence="4">Wikel</strain>
        <strain evidence="2">Wikel colony</strain>
    </source>
</reference>
<dbReference type="VEuPathDB" id="VectorBase:ISCI012072"/>